<feature type="compositionally biased region" description="Low complexity" evidence="7">
    <location>
        <begin position="428"/>
        <end position="437"/>
    </location>
</feature>
<feature type="region of interest" description="Disordered" evidence="7">
    <location>
        <begin position="512"/>
        <end position="554"/>
    </location>
</feature>
<feature type="domain" description="GATA-type" evidence="9">
    <location>
        <begin position="483"/>
        <end position="511"/>
    </location>
</feature>
<dbReference type="GO" id="GO:0006355">
    <property type="term" value="P:regulation of DNA-templated transcription"/>
    <property type="evidence" value="ECO:0007669"/>
    <property type="project" value="InterPro"/>
</dbReference>
<dbReference type="CDD" id="cd00202">
    <property type="entry name" value="ZnF_GATA"/>
    <property type="match status" value="1"/>
</dbReference>
<name>A0A5C2SCS8_9APHY</name>
<dbReference type="SMART" id="SM00401">
    <property type="entry name" value="ZnF_GATA"/>
    <property type="match status" value="1"/>
</dbReference>
<reference evidence="10" key="1">
    <citation type="journal article" date="2018" name="Genome Biol. Evol.">
        <title>Genomics and development of Lentinus tigrinus, a white-rot wood-decaying mushroom with dimorphic fruiting bodies.</title>
        <authorList>
            <person name="Wu B."/>
            <person name="Xu Z."/>
            <person name="Knudson A."/>
            <person name="Carlson A."/>
            <person name="Chen N."/>
            <person name="Kovaka S."/>
            <person name="LaButti K."/>
            <person name="Lipzen A."/>
            <person name="Pennachio C."/>
            <person name="Riley R."/>
            <person name="Schakwitz W."/>
            <person name="Umezawa K."/>
            <person name="Ohm R.A."/>
            <person name="Grigoriev I.V."/>
            <person name="Nagy L.G."/>
            <person name="Gibbons J."/>
            <person name="Hibbett D."/>
        </authorList>
    </citation>
    <scope>NUCLEOTIDE SEQUENCE [LARGE SCALE GENOMIC DNA]</scope>
    <source>
        <strain evidence="10">ALCF2SS1-6</strain>
    </source>
</reference>
<evidence type="ECO:0000259" key="8">
    <source>
        <dbReference type="PROSITE" id="PS50112"/>
    </source>
</evidence>
<feature type="compositionally biased region" description="Low complexity" evidence="7">
    <location>
        <begin position="537"/>
        <end position="554"/>
    </location>
</feature>
<feature type="region of interest" description="Disordered" evidence="7">
    <location>
        <begin position="566"/>
        <end position="717"/>
    </location>
</feature>
<organism evidence="10 11">
    <name type="scientific">Lentinus tigrinus ALCF2SS1-6</name>
    <dbReference type="NCBI Taxonomy" id="1328759"/>
    <lineage>
        <taxon>Eukaryota</taxon>
        <taxon>Fungi</taxon>
        <taxon>Dikarya</taxon>
        <taxon>Basidiomycota</taxon>
        <taxon>Agaricomycotina</taxon>
        <taxon>Agaricomycetes</taxon>
        <taxon>Polyporales</taxon>
        <taxon>Polyporaceae</taxon>
        <taxon>Lentinus</taxon>
    </lineage>
</organism>
<keyword evidence="1" id="KW-0479">Metal-binding</keyword>
<feature type="compositionally biased region" description="Low complexity" evidence="7">
    <location>
        <begin position="677"/>
        <end position="695"/>
    </location>
</feature>
<evidence type="ECO:0000313" key="11">
    <source>
        <dbReference type="Proteomes" id="UP000313359"/>
    </source>
</evidence>
<keyword evidence="4" id="KW-0805">Transcription regulation</keyword>
<dbReference type="InterPro" id="IPR000679">
    <property type="entry name" value="Znf_GATA"/>
</dbReference>
<evidence type="ECO:0008006" key="12">
    <source>
        <dbReference type="Google" id="ProtNLM"/>
    </source>
</evidence>
<evidence type="ECO:0000256" key="5">
    <source>
        <dbReference type="ARBA" id="ARBA00023163"/>
    </source>
</evidence>
<dbReference type="InterPro" id="IPR035965">
    <property type="entry name" value="PAS-like_dom_sf"/>
</dbReference>
<dbReference type="EMBL" id="ML122263">
    <property type="protein sequence ID" value="RPD61078.1"/>
    <property type="molecule type" value="Genomic_DNA"/>
</dbReference>
<sequence length="734" mass="79374">MASTPAISSYLSDRSQIGLPKLGQTRCYWSLLTPELNFLYLDPVLASHLGEQADLLVGKSLLAYVHPEEQDSAKQDLGAVLDSRTLHGSVTRVRYSRLSRVRRLLGYIGPAPEWMDADKIALDANYMAVDIVINYAADGLVLCFMHAVVDLTPRDNDEHNKTGWTNWCGTPAMALEQAQLLYSRLQSTLSQPPTVSRVFQILLNQPNRPLCLSWPNERPGEPSAKDFARLAEEVQISSSGTDAKTSCTRRYKACQTVAFGMGDKREVESIFIPHGAIIFACHKIGSYPRNGVLSGNGMPQLGYHSNGYAPQGNAQYYDPHPQNLPHNPHIQSLHSYNNYSPQPQPAMSSSYPPNPWVNMDAPTPSQYAQWAPSSLPNGTPVSSMRSSSYTPQANGPQQHWSQPPPSYLDTGSPVSPVGPSAPSPSIPYPSSASASAAPEHEDPSPPSPTNDLVPAPRSGRRSNREQYSNGGRTAGNPPVGVTKCASCKVTHSPEWRKGPSGKKDLCNACGLRFARSRAKKEGSSQRRRKDRAMSTLSVKPEPSPSASPVSASYPTMRRGSYFEEGSFLSTSSAGSGSGNDSFSHGAGFEAMTPSPSPPSGGMHYVSGQSVHYNPHMSGQGRPGFGAHPNDYYSLPPAPQSGSLAQSGVQHVSANGHPLPSRLDPIVPFPNRLPHLESPSSPVANSPLSASLSAASYEREKRHEREPDHLMMGAPLEQSYRMGKPAAYMARDSPF</sequence>
<accession>A0A5C2SCS8</accession>
<dbReference type="PANTHER" id="PTHR47172">
    <property type="entry name" value="OS01G0976800 PROTEIN"/>
    <property type="match status" value="1"/>
</dbReference>
<dbReference type="Gene3D" id="3.30.450.20">
    <property type="entry name" value="PAS domain"/>
    <property type="match status" value="1"/>
</dbReference>
<dbReference type="SUPFAM" id="SSF55785">
    <property type="entry name" value="PYP-like sensor domain (PAS domain)"/>
    <property type="match status" value="1"/>
</dbReference>
<evidence type="ECO:0000256" key="7">
    <source>
        <dbReference type="SAM" id="MobiDB-lite"/>
    </source>
</evidence>
<evidence type="ECO:0000259" key="9">
    <source>
        <dbReference type="PROSITE" id="PS50114"/>
    </source>
</evidence>
<feature type="compositionally biased region" description="Polar residues" evidence="7">
    <location>
        <begin position="363"/>
        <end position="401"/>
    </location>
</feature>
<dbReference type="PROSITE" id="PS50112">
    <property type="entry name" value="PAS"/>
    <property type="match status" value="1"/>
</dbReference>
<dbReference type="Pfam" id="PF00320">
    <property type="entry name" value="GATA"/>
    <property type="match status" value="1"/>
</dbReference>
<dbReference type="PROSITE" id="PS50114">
    <property type="entry name" value="GATA_ZN_FINGER_2"/>
    <property type="match status" value="1"/>
</dbReference>
<feature type="compositionally biased region" description="Low complexity" evidence="7">
    <location>
        <begin position="566"/>
        <end position="583"/>
    </location>
</feature>
<evidence type="ECO:0000256" key="4">
    <source>
        <dbReference type="ARBA" id="ARBA00023015"/>
    </source>
</evidence>
<evidence type="ECO:0000256" key="3">
    <source>
        <dbReference type="ARBA" id="ARBA00022833"/>
    </source>
</evidence>
<feature type="domain" description="PAS" evidence="8">
    <location>
        <begin position="38"/>
        <end position="84"/>
    </location>
</feature>
<feature type="compositionally biased region" description="Basic and acidic residues" evidence="7">
    <location>
        <begin position="696"/>
        <end position="708"/>
    </location>
</feature>
<dbReference type="InterPro" id="IPR013088">
    <property type="entry name" value="Znf_NHR/GATA"/>
</dbReference>
<feature type="compositionally biased region" description="Polar residues" evidence="7">
    <location>
        <begin position="639"/>
        <end position="652"/>
    </location>
</feature>
<keyword evidence="2 6" id="KW-0863">Zinc-finger</keyword>
<dbReference type="GO" id="GO:0043565">
    <property type="term" value="F:sequence-specific DNA binding"/>
    <property type="evidence" value="ECO:0007669"/>
    <property type="project" value="InterPro"/>
</dbReference>
<evidence type="ECO:0000256" key="1">
    <source>
        <dbReference type="ARBA" id="ARBA00022723"/>
    </source>
</evidence>
<evidence type="ECO:0000256" key="6">
    <source>
        <dbReference type="PROSITE-ProRule" id="PRU00094"/>
    </source>
</evidence>
<protein>
    <recommendedName>
        <fullName evidence="12">GATA-type domain-containing protein</fullName>
    </recommendedName>
</protein>
<keyword evidence="11" id="KW-1185">Reference proteome</keyword>
<dbReference type="OrthoDB" id="2162994at2759"/>
<keyword evidence="3" id="KW-0862">Zinc</keyword>
<dbReference type="STRING" id="1328759.A0A5C2SCS8"/>
<dbReference type="GO" id="GO:0008270">
    <property type="term" value="F:zinc ion binding"/>
    <property type="evidence" value="ECO:0007669"/>
    <property type="project" value="UniProtKB-KW"/>
</dbReference>
<feature type="compositionally biased region" description="Polar residues" evidence="7">
    <location>
        <begin position="329"/>
        <end position="351"/>
    </location>
</feature>
<feature type="region of interest" description="Disordered" evidence="7">
    <location>
        <begin position="312"/>
        <end position="484"/>
    </location>
</feature>
<evidence type="ECO:0000256" key="2">
    <source>
        <dbReference type="ARBA" id="ARBA00022771"/>
    </source>
</evidence>
<evidence type="ECO:0000313" key="10">
    <source>
        <dbReference type="EMBL" id="RPD61078.1"/>
    </source>
</evidence>
<gene>
    <name evidence="10" type="ORF">L227DRAFT_585753</name>
</gene>
<dbReference type="AlphaFoldDB" id="A0A5C2SCS8"/>
<keyword evidence="5" id="KW-0804">Transcription</keyword>
<dbReference type="Gene3D" id="3.30.50.10">
    <property type="entry name" value="Erythroid Transcription Factor GATA-1, subunit A"/>
    <property type="match status" value="1"/>
</dbReference>
<dbReference type="Proteomes" id="UP000313359">
    <property type="component" value="Unassembled WGS sequence"/>
</dbReference>
<dbReference type="SUPFAM" id="SSF57716">
    <property type="entry name" value="Glucocorticoid receptor-like (DNA-binding domain)"/>
    <property type="match status" value="1"/>
</dbReference>
<dbReference type="PANTHER" id="PTHR47172:SF24">
    <property type="entry name" value="GATA ZINC FINGER DOMAIN-CONTAINING PROTEIN 14-RELATED"/>
    <property type="match status" value="1"/>
</dbReference>
<dbReference type="InterPro" id="IPR000014">
    <property type="entry name" value="PAS"/>
</dbReference>
<proteinExistence type="predicted"/>
<dbReference type="PROSITE" id="PS00344">
    <property type="entry name" value="GATA_ZN_FINGER_1"/>
    <property type="match status" value="1"/>
</dbReference>